<name>A0A0T6DQA8_9GAMM</name>
<protein>
    <recommendedName>
        <fullName evidence="4">DUF465 domain-containing protein</fullName>
    </recommendedName>
</protein>
<organism evidence="2 3">
    <name type="scientific">Psychrobacter piscatorii</name>
    <dbReference type="NCBI Taxonomy" id="554343"/>
    <lineage>
        <taxon>Bacteria</taxon>
        <taxon>Pseudomonadati</taxon>
        <taxon>Pseudomonadota</taxon>
        <taxon>Gammaproteobacteria</taxon>
        <taxon>Moraxellales</taxon>
        <taxon>Moraxellaceae</taxon>
        <taxon>Psychrobacter</taxon>
    </lineage>
</organism>
<dbReference type="EMBL" id="LNDJ01000096">
    <property type="protein sequence ID" value="KRU21782.1"/>
    <property type="molecule type" value="Genomic_DNA"/>
</dbReference>
<keyword evidence="3" id="KW-1185">Reference proteome</keyword>
<dbReference type="RefSeq" id="WP_058025496.1">
    <property type="nucleotide sequence ID" value="NZ_LNDJ01000096.1"/>
</dbReference>
<dbReference type="STRING" id="554343.AS194_02610"/>
<evidence type="ECO:0008006" key="4">
    <source>
        <dbReference type="Google" id="ProtNLM"/>
    </source>
</evidence>
<dbReference type="InterPro" id="IPR038444">
    <property type="entry name" value="DUF465_sf"/>
</dbReference>
<comment type="caution">
    <text evidence="2">The sequence shown here is derived from an EMBL/GenBank/DDBJ whole genome shotgun (WGS) entry which is preliminary data.</text>
</comment>
<dbReference type="Gene3D" id="6.10.280.50">
    <property type="match status" value="1"/>
</dbReference>
<reference evidence="2 3" key="1">
    <citation type="submission" date="2015-11" db="EMBL/GenBank/DDBJ databases">
        <title>Permanent draft genome of Psychrobacter piscatorii LQ58.</title>
        <authorList>
            <person name="Zhou M."/>
            <person name="Dong B."/>
            <person name="Liu Q."/>
        </authorList>
    </citation>
    <scope>NUCLEOTIDE SEQUENCE [LARGE SCALE GENOMIC DNA]</scope>
    <source>
        <strain evidence="2 3">LQ58</strain>
    </source>
</reference>
<sequence>MRKTDTLQDNREIIAELRQKDSHFASIFDEHTELDQKINQLEKDLVKHTSREEEIEQMKRRKLHLKDEIYKAIEKNKPHALNQ</sequence>
<proteinExistence type="predicted"/>
<evidence type="ECO:0000313" key="2">
    <source>
        <dbReference type="EMBL" id="KRU21782.1"/>
    </source>
</evidence>
<evidence type="ECO:0000313" key="3">
    <source>
        <dbReference type="Proteomes" id="UP000051202"/>
    </source>
</evidence>
<evidence type="ECO:0000256" key="1">
    <source>
        <dbReference type="SAM" id="Coils"/>
    </source>
</evidence>
<dbReference type="Proteomes" id="UP000051202">
    <property type="component" value="Unassembled WGS sequence"/>
</dbReference>
<dbReference type="Pfam" id="PF04325">
    <property type="entry name" value="DUF465"/>
    <property type="match status" value="1"/>
</dbReference>
<gene>
    <name evidence="2" type="ORF">AS194_02610</name>
</gene>
<feature type="coiled-coil region" evidence="1">
    <location>
        <begin position="31"/>
        <end position="68"/>
    </location>
</feature>
<keyword evidence="1" id="KW-0175">Coiled coil</keyword>
<dbReference type="AlphaFoldDB" id="A0A0T6DQA8"/>
<dbReference type="InterPro" id="IPR007420">
    <property type="entry name" value="DUF465"/>
</dbReference>
<accession>A0A0T6DQA8</accession>